<reference evidence="8 9" key="1">
    <citation type="journal article" date="2019" name="Nat. Plants">
        <title>Stout camphor tree genome fills gaps in understanding of flowering plant genome evolution.</title>
        <authorList>
            <person name="Chaw S.M."/>
            <person name="Liu Y.C."/>
            <person name="Wu Y.W."/>
            <person name="Wang H.Y."/>
            <person name="Lin C.I."/>
            <person name="Wu C.S."/>
            <person name="Ke H.M."/>
            <person name="Chang L.Y."/>
            <person name="Hsu C.Y."/>
            <person name="Yang H.T."/>
            <person name="Sudianto E."/>
            <person name="Hsu M.H."/>
            <person name="Wu K.P."/>
            <person name="Wang L.N."/>
            <person name="Leebens-Mack J.H."/>
            <person name="Tsai I.J."/>
        </authorList>
    </citation>
    <scope>NUCLEOTIDE SEQUENCE [LARGE SCALE GENOMIC DNA]</scope>
    <source>
        <strain evidence="9">cv. Chaw 1501</strain>
        <tissue evidence="8">Young leaves</tissue>
    </source>
</reference>
<dbReference type="PANTHER" id="PTHR33021:SF13">
    <property type="entry name" value="OS09G0557900 PROTEIN"/>
    <property type="match status" value="1"/>
</dbReference>
<evidence type="ECO:0000313" key="9">
    <source>
        <dbReference type="Proteomes" id="UP000283530"/>
    </source>
</evidence>
<keyword evidence="9" id="KW-1185">Reference proteome</keyword>
<keyword evidence="6" id="KW-0812">Transmembrane</keyword>
<evidence type="ECO:0000313" key="8">
    <source>
        <dbReference type="EMBL" id="RWR85149.1"/>
    </source>
</evidence>
<comment type="caution">
    <text evidence="8">The sequence shown here is derived from an EMBL/GenBank/DDBJ whole genome shotgun (WGS) entry which is preliminary data.</text>
</comment>
<dbReference type="InterPro" id="IPR003245">
    <property type="entry name" value="Phytocyanin_dom"/>
</dbReference>
<dbReference type="InterPro" id="IPR039391">
    <property type="entry name" value="Phytocyanin-like"/>
</dbReference>
<dbReference type="SUPFAM" id="SSF49503">
    <property type="entry name" value="Cupredoxins"/>
    <property type="match status" value="1"/>
</dbReference>
<keyword evidence="6" id="KW-1133">Transmembrane helix</keyword>
<accession>A0A3S3MS74</accession>
<gene>
    <name evidence="8" type="ORF">CKAN_01399900</name>
</gene>
<dbReference type="InterPro" id="IPR008972">
    <property type="entry name" value="Cupredoxin"/>
</dbReference>
<comment type="similarity">
    <text evidence="4">Belongs to the early nodulin-like (ENODL) family.</text>
</comment>
<dbReference type="FunFam" id="2.60.40.420:FF:000018">
    <property type="entry name" value="Lamin-like protein"/>
    <property type="match status" value="1"/>
</dbReference>
<dbReference type="PROSITE" id="PS51485">
    <property type="entry name" value="PHYTOCYANIN"/>
    <property type="match status" value="1"/>
</dbReference>
<dbReference type="Proteomes" id="UP000283530">
    <property type="component" value="Unassembled WGS sequence"/>
</dbReference>
<proteinExistence type="inferred from homology"/>
<evidence type="ECO:0000256" key="2">
    <source>
        <dbReference type="ARBA" id="ARBA00023157"/>
    </source>
</evidence>
<dbReference type="EMBL" id="QPKB01000005">
    <property type="protein sequence ID" value="RWR85149.1"/>
    <property type="molecule type" value="Genomic_DNA"/>
</dbReference>
<sequence>METHKRKRDGNGNGALHLLETEFLLQLLETEVSTLCKKWESGHIQKLPFYPLPYRKDISVISLSALPNLTPSLSLFTHLRLPSCSTSVSMSDAVSPFLLALFFFLFSFSSATDHIVGQNRGWNPNINYTLWANNHTFYVNDEISFRYQKNMYNVYEVNRTGYDNCTIDGAYGNWSSGKDFITFTEAKWYYFICGNYGCQSGMKVAVHVLPVPGPAKATAVGKVKSSGGRRAMAVWRVVLGLMAVSVGWVWVGLGGI</sequence>
<dbReference type="AlphaFoldDB" id="A0A3S3MS74"/>
<comment type="function">
    <text evidence="5">May act as a carbohydrate transporter.</text>
</comment>
<feature type="transmembrane region" description="Helical" evidence="6">
    <location>
        <begin position="233"/>
        <end position="253"/>
    </location>
</feature>
<keyword evidence="6" id="KW-0472">Membrane</keyword>
<dbReference type="GO" id="GO:0005886">
    <property type="term" value="C:plasma membrane"/>
    <property type="evidence" value="ECO:0007669"/>
    <property type="project" value="TreeGrafter"/>
</dbReference>
<dbReference type="OrthoDB" id="2012289at2759"/>
<protein>
    <submittedName>
        <fullName evidence="8">Lamin-like protein</fullName>
    </submittedName>
</protein>
<keyword evidence="2" id="KW-1015">Disulfide bond</keyword>
<evidence type="ECO:0000256" key="3">
    <source>
        <dbReference type="ARBA" id="ARBA00023180"/>
    </source>
</evidence>
<keyword evidence="1" id="KW-0732">Signal</keyword>
<dbReference type="GO" id="GO:0009055">
    <property type="term" value="F:electron transfer activity"/>
    <property type="evidence" value="ECO:0007669"/>
    <property type="project" value="InterPro"/>
</dbReference>
<evidence type="ECO:0000256" key="4">
    <source>
        <dbReference type="ARBA" id="ARBA00035011"/>
    </source>
</evidence>
<evidence type="ECO:0000259" key="7">
    <source>
        <dbReference type="PROSITE" id="PS51485"/>
    </source>
</evidence>
<evidence type="ECO:0000256" key="5">
    <source>
        <dbReference type="ARBA" id="ARBA00037626"/>
    </source>
</evidence>
<evidence type="ECO:0000256" key="1">
    <source>
        <dbReference type="ARBA" id="ARBA00022729"/>
    </source>
</evidence>
<organism evidence="8 9">
    <name type="scientific">Cinnamomum micranthum f. kanehirae</name>
    <dbReference type="NCBI Taxonomy" id="337451"/>
    <lineage>
        <taxon>Eukaryota</taxon>
        <taxon>Viridiplantae</taxon>
        <taxon>Streptophyta</taxon>
        <taxon>Embryophyta</taxon>
        <taxon>Tracheophyta</taxon>
        <taxon>Spermatophyta</taxon>
        <taxon>Magnoliopsida</taxon>
        <taxon>Magnoliidae</taxon>
        <taxon>Laurales</taxon>
        <taxon>Lauraceae</taxon>
        <taxon>Cinnamomum</taxon>
    </lineage>
</organism>
<keyword evidence="3" id="KW-0325">Glycoprotein</keyword>
<dbReference type="Pfam" id="PF02298">
    <property type="entry name" value="Cu_bind_like"/>
    <property type="match status" value="1"/>
</dbReference>
<feature type="domain" description="Phytocyanin" evidence="7">
    <location>
        <begin position="112"/>
        <end position="210"/>
    </location>
</feature>
<evidence type="ECO:0000256" key="6">
    <source>
        <dbReference type="SAM" id="Phobius"/>
    </source>
</evidence>
<name>A0A3S3MS74_9MAGN</name>
<dbReference type="PANTHER" id="PTHR33021">
    <property type="entry name" value="BLUE COPPER PROTEIN"/>
    <property type="match status" value="1"/>
</dbReference>
<dbReference type="Gene3D" id="2.60.40.420">
    <property type="entry name" value="Cupredoxins - blue copper proteins"/>
    <property type="match status" value="1"/>
</dbReference>